<dbReference type="InterPro" id="IPR005527">
    <property type="entry name" value="MinE"/>
</dbReference>
<sequence length="203" mass="22610">MASIAATVFSPRHGFGLSSSRSREHLGAGCGITLSSVRPSSQQMGLVECRARSNGGNVSSVNFYEYGQNNEGSNFFERLVQAWHVLFPPKPKTVSNAAIAKQRLKMILISDRCAISDEAKRRIVDNVVGALSNFVEIEAEEKVQLNVSADPDLGTVYSVIVPVRRVRPEYQVYSHDLRNMKYGDTLGHMRTLDVRFEYPDDLE</sequence>
<dbReference type="Proteomes" id="UP000825935">
    <property type="component" value="Chromosome 2"/>
</dbReference>
<dbReference type="EMBL" id="CM035407">
    <property type="protein sequence ID" value="KAH7444835.1"/>
    <property type="molecule type" value="Genomic_DNA"/>
</dbReference>
<protein>
    <recommendedName>
        <fullName evidence="4">Plastid division regulator MinE</fullName>
    </recommendedName>
</protein>
<comment type="similarity">
    <text evidence="1">Belongs to the MinE family.</text>
</comment>
<evidence type="ECO:0000313" key="3">
    <source>
        <dbReference type="Proteomes" id="UP000825935"/>
    </source>
</evidence>
<evidence type="ECO:0008006" key="4">
    <source>
        <dbReference type="Google" id="ProtNLM"/>
    </source>
</evidence>
<proteinExistence type="inferred from homology"/>
<name>A0A8T2VGW9_CERRI</name>
<accession>A0A8T2VGW9</accession>
<dbReference type="OrthoDB" id="1606438at2759"/>
<dbReference type="OMA" id="FEYPHEP"/>
<dbReference type="Pfam" id="PF03776">
    <property type="entry name" value="MinE"/>
    <property type="match status" value="1"/>
</dbReference>
<dbReference type="InterPro" id="IPR036707">
    <property type="entry name" value="MinE_sf"/>
</dbReference>
<dbReference type="AlphaFoldDB" id="A0A8T2VGW9"/>
<dbReference type="PANTHER" id="PTHR33404">
    <property type="entry name" value="CELL DIVISION TOPOLOGICAL SPECIFICITY FACTOR HOMOLOG, CHLOROPLASTIC"/>
    <property type="match status" value="1"/>
</dbReference>
<keyword evidence="3" id="KW-1185">Reference proteome</keyword>
<dbReference type="PANTHER" id="PTHR33404:SF2">
    <property type="entry name" value="CELL DIVISION TOPOLOGICAL SPECIFICITY FACTOR HOMOLOG, CHLOROPLASTIC"/>
    <property type="match status" value="1"/>
</dbReference>
<organism evidence="2 3">
    <name type="scientific">Ceratopteris richardii</name>
    <name type="common">Triangle waterfern</name>
    <dbReference type="NCBI Taxonomy" id="49495"/>
    <lineage>
        <taxon>Eukaryota</taxon>
        <taxon>Viridiplantae</taxon>
        <taxon>Streptophyta</taxon>
        <taxon>Embryophyta</taxon>
        <taxon>Tracheophyta</taxon>
        <taxon>Polypodiopsida</taxon>
        <taxon>Polypodiidae</taxon>
        <taxon>Polypodiales</taxon>
        <taxon>Pteridineae</taxon>
        <taxon>Pteridaceae</taxon>
        <taxon>Parkerioideae</taxon>
        <taxon>Ceratopteris</taxon>
    </lineage>
</organism>
<dbReference type="Gene3D" id="3.30.1070.10">
    <property type="entry name" value="Cell division topological specificity factor MinE"/>
    <property type="match status" value="1"/>
</dbReference>
<dbReference type="GO" id="GO:0010020">
    <property type="term" value="P:chloroplast fission"/>
    <property type="evidence" value="ECO:0007669"/>
    <property type="project" value="TreeGrafter"/>
</dbReference>
<dbReference type="GO" id="GO:0051301">
    <property type="term" value="P:cell division"/>
    <property type="evidence" value="ECO:0007669"/>
    <property type="project" value="InterPro"/>
</dbReference>
<gene>
    <name evidence="2" type="ORF">KP509_02G094000</name>
</gene>
<evidence type="ECO:0000256" key="1">
    <source>
        <dbReference type="ARBA" id="ARBA00008168"/>
    </source>
</evidence>
<reference evidence="2" key="1">
    <citation type="submission" date="2021-08" db="EMBL/GenBank/DDBJ databases">
        <title>WGS assembly of Ceratopteris richardii.</title>
        <authorList>
            <person name="Marchant D.B."/>
            <person name="Chen G."/>
            <person name="Jenkins J."/>
            <person name="Shu S."/>
            <person name="Leebens-Mack J."/>
            <person name="Grimwood J."/>
            <person name="Schmutz J."/>
            <person name="Soltis P."/>
            <person name="Soltis D."/>
            <person name="Chen Z.-H."/>
        </authorList>
    </citation>
    <scope>NUCLEOTIDE SEQUENCE</scope>
    <source>
        <strain evidence="2">Whitten #5841</strain>
        <tissue evidence="2">Leaf</tissue>
    </source>
</reference>
<comment type="caution">
    <text evidence="2">The sequence shown here is derived from an EMBL/GenBank/DDBJ whole genome shotgun (WGS) entry which is preliminary data.</text>
</comment>
<evidence type="ECO:0000313" key="2">
    <source>
        <dbReference type="EMBL" id="KAH7444835.1"/>
    </source>
</evidence>